<keyword evidence="2" id="KW-1185">Reference proteome</keyword>
<dbReference type="RefSeq" id="WP_189536965.1">
    <property type="nucleotide sequence ID" value="NZ_BMYX01000035.1"/>
</dbReference>
<reference evidence="1" key="1">
    <citation type="journal article" date="2014" name="Int. J. Syst. Evol. Microbiol.">
        <title>Complete genome sequence of Corynebacterium casei LMG S-19264T (=DSM 44701T), isolated from a smear-ripened cheese.</title>
        <authorList>
            <consortium name="US DOE Joint Genome Institute (JGI-PGF)"/>
            <person name="Walter F."/>
            <person name="Albersmeier A."/>
            <person name="Kalinowski J."/>
            <person name="Ruckert C."/>
        </authorList>
    </citation>
    <scope>NUCLEOTIDE SEQUENCE</scope>
    <source>
        <strain evidence="1">KCTC 32182</strain>
    </source>
</reference>
<reference evidence="1" key="2">
    <citation type="submission" date="2020-09" db="EMBL/GenBank/DDBJ databases">
        <authorList>
            <person name="Sun Q."/>
            <person name="Kim S."/>
        </authorList>
    </citation>
    <scope>NUCLEOTIDE SEQUENCE</scope>
    <source>
        <strain evidence="1">KCTC 32182</strain>
    </source>
</reference>
<evidence type="ECO:0000313" key="2">
    <source>
        <dbReference type="Proteomes" id="UP000645257"/>
    </source>
</evidence>
<sequence length="222" mass="25186">MTVIAVRKLDKAISQALLEWLSPHGFIAAEGGGVERWLGNRYDFIGAVVNRVGGLNRISPFGQMGFSDRKNIYSYFMSDNPQESSKIAVDVQLKYAHFVKSWTTDMLCQEIEQLDAFLAELRVFVFEKLYPALQAYDSPEKILAAYLKKNEKDRRSFDPPSWFGFSSALTGLILARLYSPEDYPGLKQRYAGEFEGLDEEKLSRGKRLIAYLDQPGVLPPLK</sequence>
<organism evidence="1 2">
    <name type="scientific">Paludibacterium paludis</name>
    <dbReference type="NCBI Taxonomy" id="1225769"/>
    <lineage>
        <taxon>Bacteria</taxon>
        <taxon>Pseudomonadati</taxon>
        <taxon>Pseudomonadota</taxon>
        <taxon>Betaproteobacteria</taxon>
        <taxon>Neisseriales</taxon>
        <taxon>Chromobacteriaceae</taxon>
        <taxon>Paludibacterium</taxon>
    </lineage>
</organism>
<dbReference type="Proteomes" id="UP000645257">
    <property type="component" value="Unassembled WGS sequence"/>
</dbReference>
<comment type="caution">
    <text evidence="1">The sequence shown here is derived from an EMBL/GenBank/DDBJ whole genome shotgun (WGS) entry which is preliminary data.</text>
</comment>
<protein>
    <submittedName>
        <fullName evidence="1">Uncharacterized protein</fullName>
    </submittedName>
</protein>
<dbReference type="EMBL" id="BMYX01000035">
    <property type="protein sequence ID" value="GGY30077.1"/>
    <property type="molecule type" value="Genomic_DNA"/>
</dbReference>
<evidence type="ECO:0000313" key="1">
    <source>
        <dbReference type="EMBL" id="GGY30077.1"/>
    </source>
</evidence>
<accession>A0A918P7C8</accession>
<proteinExistence type="predicted"/>
<gene>
    <name evidence="1" type="ORF">GCM10011289_36100</name>
</gene>
<name>A0A918P7C8_9NEIS</name>
<dbReference type="AlphaFoldDB" id="A0A918P7C8"/>